<dbReference type="Proteomes" id="UP000663889">
    <property type="component" value="Unassembled WGS sequence"/>
</dbReference>
<evidence type="ECO:0000313" key="7">
    <source>
        <dbReference type="EMBL" id="CAF0997439.1"/>
    </source>
</evidence>
<dbReference type="OrthoDB" id="8191171at2759"/>
<dbReference type="EMBL" id="CAJNOU010000693">
    <property type="protein sequence ID" value="CAF1066934.1"/>
    <property type="molecule type" value="Genomic_DNA"/>
</dbReference>
<dbReference type="SMART" id="SM00805">
    <property type="entry name" value="AGTRAP"/>
    <property type="match status" value="1"/>
</dbReference>
<reference evidence="9" key="1">
    <citation type="submission" date="2021-02" db="EMBL/GenBank/DDBJ databases">
        <authorList>
            <person name="Nowell W R."/>
        </authorList>
    </citation>
    <scope>NUCLEOTIDE SEQUENCE</scope>
</reference>
<comment type="caution">
    <text evidence="9">The sequence shown here is derived from an EMBL/GenBank/DDBJ whole genome shotgun (WGS) entry which is preliminary data.</text>
</comment>
<comment type="subcellular location">
    <subcellularLocation>
        <location evidence="1">Membrane</location>
        <topology evidence="1">Multi-pass membrane protein</topology>
    </subcellularLocation>
</comment>
<gene>
    <name evidence="10" type="ORF">FNK824_LOCUS29437</name>
    <name evidence="9" type="ORF">OTI717_LOCUS30822</name>
    <name evidence="7" type="ORF">RFH988_LOCUS13985</name>
    <name evidence="8" type="ORF">SEV965_LOCUS14149</name>
</gene>
<evidence type="ECO:0000313" key="11">
    <source>
        <dbReference type="Proteomes" id="UP000663823"/>
    </source>
</evidence>
<evidence type="ECO:0000256" key="5">
    <source>
        <dbReference type="SAM" id="MobiDB-lite"/>
    </source>
</evidence>
<dbReference type="EMBL" id="CAJOAX010008477">
    <property type="protein sequence ID" value="CAF4034662.1"/>
    <property type="molecule type" value="Genomic_DNA"/>
</dbReference>
<protein>
    <submittedName>
        <fullName evidence="9">Uncharacterized protein</fullName>
    </submittedName>
</protein>
<dbReference type="InterPro" id="IPR009436">
    <property type="entry name" value="AGTRAP"/>
</dbReference>
<dbReference type="PANTHER" id="PTHR16521:SF3">
    <property type="entry name" value="TYPE-1 ANGIOTENSIN II RECEPTOR-ASSOCIATED PROTEIN"/>
    <property type="match status" value="1"/>
</dbReference>
<name>A0A819R627_9BILA</name>
<evidence type="ECO:0000256" key="1">
    <source>
        <dbReference type="ARBA" id="ARBA00004141"/>
    </source>
</evidence>
<dbReference type="Proteomes" id="UP000663823">
    <property type="component" value="Unassembled WGS sequence"/>
</dbReference>
<feature type="transmembrane region" description="Helical" evidence="6">
    <location>
        <begin position="7"/>
        <end position="25"/>
    </location>
</feature>
<evidence type="ECO:0000256" key="2">
    <source>
        <dbReference type="ARBA" id="ARBA00022692"/>
    </source>
</evidence>
<dbReference type="AlphaFoldDB" id="A0A819R627"/>
<dbReference type="GO" id="GO:0038166">
    <property type="term" value="P:angiotensin-activated signaling pathway"/>
    <property type="evidence" value="ECO:0007669"/>
    <property type="project" value="InterPro"/>
</dbReference>
<accession>A0A819R627</accession>
<feature type="transmembrane region" description="Helical" evidence="6">
    <location>
        <begin position="56"/>
        <end position="75"/>
    </location>
</feature>
<organism evidence="9 11">
    <name type="scientific">Rotaria sordida</name>
    <dbReference type="NCBI Taxonomy" id="392033"/>
    <lineage>
        <taxon>Eukaryota</taxon>
        <taxon>Metazoa</taxon>
        <taxon>Spiralia</taxon>
        <taxon>Gnathifera</taxon>
        <taxon>Rotifera</taxon>
        <taxon>Eurotatoria</taxon>
        <taxon>Bdelloidea</taxon>
        <taxon>Philodinida</taxon>
        <taxon>Philodinidae</taxon>
        <taxon>Rotaria</taxon>
    </lineage>
</organism>
<dbReference type="Proteomes" id="UP000663874">
    <property type="component" value="Unassembled WGS sequence"/>
</dbReference>
<dbReference type="Proteomes" id="UP000663882">
    <property type="component" value="Unassembled WGS sequence"/>
</dbReference>
<feature type="transmembrane region" description="Helical" evidence="6">
    <location>
        <begin position="95"/>
        <end position="116"/>
    </location>
</feature>
<evidence type="ECO:0000313" key="10">
    <source>
        <dbReference type="EMBL" id="CAF4064286.1"/>
    </source>
</evidence>
<evidence type="ECO:0000256" key="4">
    <source>
        <dbReference type="ARBA" id="ARBA00023136"/>
    </source>
</evidence>
<evidence type="ECO:0000313" key="8">
    <source>
        <dbReference type="EMBL" id="CAF1066934.1"/>
    </source>
</evidence>
<feature type="region of interest" description="Disordered" evidence="5">
    <location>
        <begin position="131"/>
        <end position="154"/>
    </location>
</feature>
<dbReference type="EMBL" id="CAJNOO010000634">
    <property type="protein sequence ID" value="CAF0997439.1"/>
    <property type="molecule type" value="Genomic_DNA"/>
</dbReference>
<dbReference type="GO" id="GO:0005886">
    <property type="term" value="C:plasma membrane"/>
    <property type="evidence" value="ECO:0007669"/>
    <property type="project" value="TreeGrafter"/>
</dbReference>
<dbReference type="Pfam" id="PF06396">
    <property type="entry name" value="AGTRAP"/>
    <property type="match status" value="1"/>
</dbReference>
<sequence length="154" mass="17054">MGLNRDGILRYIVAIHFLCTNMALIADWLPMSYILSQVTIIVLGFWAVINRDSAILVELLMLVEFFSIILDAIGIGMHFQIARRAYLVTGYSSNFVLSAIFAIFLLLLKPIILLLLNKVRQDRLGDAASPTFGGWGPNTPTPVPGYTPVDEQTA</sequence>
<keyword evidence="3 6" id="KW-1133">Transmembrane helix</keyword>
<keyword evidence="4 6" id="KW-0472">Membrane</keyword>
<dbReference type="EMBL" id="CAJOBE010008567">
    <property type="protein sequence ID" value="CAF4064286.1"/>
    <property type="molecule type" value="Genomic_DNA"/>
</dbReference>
<proteinExistence type="predicted"/>
<keyword evidence="2 6" id="KW-0812">Transmembrane</keyword>
<evidence type="ECO:0000256" key="6">
    <source>
        <dbReference type="SAM" id="Phobius"/>
    </source>
</evidence>
<dbReference type="PANTHER" id="PTHR16521">
    <property type="entry name" value="TYPE-1 ANGIOTENSIN II RECEPTOR-ASSOCIATED PROTEIN"/>
    <property type="match status" value="1"/>
</dbReference>
<evidence type="ECO:0000256" key="3">
    <source>
        <dbReference type="ARBA" id="ARBA00022989"/>
    </source>
</evidence>
<evidence type="ECO:0000313" key="9">
    <source>
        <dbReference type="EMBL" id="CAF4034662.1"/>
    </source>
</evidence>
<feature type="transmembrane region" description="Helical" evidence="6">
    <location>
        <begin position="31"/>
        <end position="49"/>
    </location>
</feature>